<organism evidence="6 7">
    <name type="scientific">Flavobacterium subsaxonicum WB 4.1-42 = DSM 21790</name>
    <dbReference type="NCBI Taxonomy" id="1121898"/>
    <lineage>
        <taxon>Bacteria</taxon>
        <taxon>Pseudomonadati</taxon>
        <taxon>Bacteroidota</taxon>
        <taxon>Flavobacteriia</taxon>
        <taxon>Flavobacteriales</taxon>
        <taxon>Flavobacteriaceae</taxon>
        <taxon>Flavobacterium</taxon>
    </lineage>
</organism>
<evidence type="ECO:0000256" key="4">
    <source>
        <dbReference type="RuleBase" id="RU361161"/>
    </source>
</evidence>
<dbReference type="STRING" id="1121898.GCA_000422725_00464"/>
<dbReference type="Gene3D" id="3.40.50.1700">
    <property type="entry name" value="Glycoside hydrolase family 3 C-terminal domain"/>
    <property type="match status" value="1"/>
</dbReference>
<dbReference type="PANTHER" id="PTHR42715:SF10">
    <property type="entry name" value="BETA-GLUCOSIDASE"/>
    <property type="match status" value="1"/>
</dbReference>
<dbReference type="InterPro" id="IPR026891">
    <property type="entry name" value="Fn3-like"/>
</dbReference>
<keyword evidence="4" id="KW-0326">Glycosidase</keyword>
<dbReference type="Pfam" id="PF01915">
    <property type="entry name" value="Glyco_hydro_3_C"/>
    <property type="match status" value="1"/>
</dbReference>
<proteinExistence type="inferred from homology"/>
<keyword evidence="2 4" id="KW-0378">Hydrolase</keyword>
<dbReference type="Pfam" id="PF14310">
    <property type="entry name" value="Fn3-like"/>
    <property type="match status" value="1"/>
</dbReference>
<dbReference type="InterPro" id="IPR036962">
    <property type="entry name" value="Glyco_hydro_3_N_sf"/>
</dbReference>
<dbReference type="SUPFAM" id="SSF51445">
    <property type="entry name" value="(Trans)glycosidases"/>
    <property type="match status" value="1"/>
</dbReference>
<dbReference type="FunFam" id="2.60.40.10:FF:000495">
    <property type="entry name" value="Periplasmic beta-glucosidase"/>
    <property type="match status" value="1"/>
</dbReference>
<comment type="similarity">
    <text evidence="1 4">Belongs to the glycosyl hydrolase 3 family.</text>
</comment>
<dbReference type="Gene3D" id="3.20.20.300">
    <property type="entry name" value="Glycoside hydrolase, family 3, N-terminal domain"/>
    <property type="match status" value="1"/>
</dbReference>
<dbReference type="PROSITE" id="PS00775">
    <property type="entry name" value="GLYCOSYL_HYDROL_F3"/>
    <property type="match status" value="1"/>
</dbReference>
<dbReference type="InterPro" id="IPR001764">
    <property type="entry name" value="Glyco_hydro_3_N"/>
</dbReference>
<gene>
    <name evidence="6" type="ORF">Q766_05890</name>
</gene>
<sequence length="752" mass="81442">MLLALCAATPSLKAQSKTPQLGTNTIKEVIAAMTLEEKVQLLVGTGRAPKPKPPGEGISNGWVPEPPMIGYTETKVPGAAGNTAEIARLGIPSLVMADGPAGVRVSPTRKDDANTYYATAFPVGTLLASTWDTELVEAVGRAFGNEVKEYGVDILLAPGVNIHRNPLNGRNFEYYSEDPLVAGKIAGAIINGIQSNGVGTSIKHFVANNQESNRNYVSSTVSERTLREIYLKPFQIAIADANPWTVMSSYNRVNGVYTAQRKDLLTTVLRDEWKFKGFVMTDWGGGYDWIAEMNAGNDLIMPGRPDQIATLISAVKHDSLSMKVLDQNVEHMLNIIVKSPSFKKYKYSNKPDLKAHAEIARKAATEGMVLLKNNSEALPLPKKVKSIAAFGSGTYNTIPGGTGSGEVNKAYTVNVYDGLVKAGYTVDQNIKNAYTGANNDKPILTDALIANASVSNDIAVVTIARNSGEGHDRNVANNYTLTADEKLEFKKIADAFHTKGKKVIAVLNIGGVIDMNDWQDNADAILLAWQPGQEAGLAIADVLSGRVNPSGKLATTFPAKYEDVPSAKNFPGTPAEKPAQVLYEEGIYVGYRYYDSFKVKPMYEFGYGLSYTSFDVSNLKLSSATFKDKVTVTVTVKNTGKVAGKEVVQIYVRAPTQTIDKPEQELKAFGKTKLLQPGETQVLTFTLTQADLASYHTDSSEWIADAGSYTVKAATSSRNIKQTATFMVAKSIVVEKDHKVLQPDIKLSEIRP</sequence>
<dbReference type="Gene3D" id="2.60.40.10">
    <property type="entry name" value="Immunoglobulins"/>
    <property type="match status" value="1"/>
</dbReference>
<dbReference type="SMART" id="SM01217">
    <property type="entry name" value="Fn3_like"/>
    <property type="match status" value="1"/>
</dbReference>
<dbReference type="GO" id="GO:0005975">
    <property type="term" value="P:carbohydrate metabolic process"/>
    <property type="evidence" value="ECO:0007669"/>
    <property type="project" value="InterPro"/>
</dbReference>
<dbReference type="PRINTS" id="PR00133">
    <property type="entry name" value="GLHYDRLASE3"/>
</dbReference>
<reference evidence="6 7" key="1">
    <citation type="submission" date="2013-09" db="EMBL/GenBank/DDBJ databases">
        <authorList>
            <person name="Zeng Z."/>
            <person name="Chen C."/>
        </authorList>
    </citation>
    <scope>NUCLEOTIDE SEQUENCE [LARGE SCALE GENOMIC DNA]</scope>
    <source>
        <strain evidence="6 7">WB 4.1-42</strain>
    </source>
</reference>
<dbReference type="eggNOG" id="COG1472">
    <property type="taxonomic scope" value="Bacteria"/>
</dbReference>
<evidence type="ECO:0000256" key="2">
    <source>
        <dbReference type="ARBA" id="ARBA00022801"/>
    </source>
</evidence>
<dbReference type="InterPro" id="IPR002772">
    <property type="entry name" value="Glyco_hydro_3_C"/>
</dbReference>
<evidence type="ECO:0000313" key="7">
    <source>
        <dbReference type="Proteomes" id="UP000030111"/>
    </source>
</evidence>
<feature type="domain" description="Fibronectin type III-like" evidence="5">
    <location>
        <begin position="646"/>
        <end position="717"/>
    </location>
</feature>
<dbReference type="Pfam" id="PF00933">
    <property type="entry name" value="Glyco_hydro_3"/>
    <property type="match status" value="1"/>
</dbReference>
<dbReference type="InterPro" id="IPR036881">
    <property type="entry name" value="Glyco_hydro_3_C_sf"/>
</dbReference>
<dbReference type="SUPFAM" id="SSF52279">
    <property type="entry name" value="Beta-D-glucan exohydrolase, C-terminal domain"/>
    <property type="match status" value="1"/>
</dbReference>
<keyword evidence="3" id="KW-0119">Carbohydrate metabolism</keyword>
<evidence type="ECO:0000256" key="1">
    <source>
        <dbReference type="ARBA" id="ARBA00005336"/>
    </source>
</evidence>
<dbReference type="AlphaFoldDB" id="A0A0A2MNK7"/>
<dbReference type="EMBL" id="JRLY01000003">
    <property type="protein sequence ID" value="KGO93914.1"/>
    <property type="molecule type" value="Genomic_DNA"/>
</dbReference>
<dbReference type="PANTHER" id="PTHR42715">
    <property type="entry name" value="BETA-GLUCOSIDASE"/>
    <property type="match status" value="1"/>
</dbReference>
<dbReference type="InterPro" id="IPR019800">
    <property type="entry name" value="Glyco_hydro_3_AS"/>
</dbReference>
<accession>A0A0A2MNK7</accession>
<dbReference type="InterPro" id="IPR013783">
    <property type="entry name" value="Ig-like_fold"/>
</dbReference>
<dbReference type="GO" id="GO:0008422">
    <property type="term" value="F:beta-glucosidase activity"/>
    <property type="evidence" value="ECO:0007669"/>
    <property type="project" value="UniProtKB-ARBA"/>
</dbReference>
<evidence type="ECO:0000313" key="6">
    <source>
        <dbReference type="EMBL" id="KGO93914.1"/>
    </source>
</evidence>
<evidence type="ECO:0000259" key="5">
    <source>
        <dbReference type="SMART" id="SM01217"/>
    </source>
</evidence>
<comment type="caution">
    <text evidence="6">The sequence shown here is derived from an EMBL/GenBank/DDBJ whole genome shotgun (WGS) entry which is preliminary data.</text>
</comment>
<dbReference type="InterPro" id="IPR050288">
    <property type="entry name" value="Cellulose_deg_GH3"/>
</dbReference>
<protein>
    <submittedName>
        <fullName evidence="6">Glycoside hydrolase</fullName>
    </submittedName>
</protein>
<keyword evidence="7" id="KW-1185">Reference proteome</keyword>
<name>A0A0A2MNK7_9FLAO</name>
<evidence type="ECO:0000256" key="3">
    <source>
        <dbReference type="ARBA" id="ARBA00023277"/>
    </source>
</evidence>
<dbReference type="InterPro" id="IPR017853">
    <property type="entry name" value="GH"/>
</dbReference>
<dbReference type="Proteomes" id="UP000030111">
    <property type="component" value="Unassembled WGS sequence"/>
</dbReference>